<dbReference type="AlphaFoldDB" id="A0A5B7K2V8"/>
<gene>
    <name evidence="1" type="ORF">E2C01_100371</name>
</gene>
<dbReference type="EMBL" id="VSRR010142210">
    <property type="protein sequence ID" value="MPD04672.1"/>
    <property type="molecule type" value="Genomic_DNA"/>
</dbReference>
<reference evidence="1 2" key="1">
    <citation type="submission" date="2019-05" db="EMBL/GenBank/DDBJ databases">
        <title>Another draft genome of Portunus trituberculatus and its Hox gene families provides insights of decapod evolution.</title>
        <authorList>
            <person name="Jeong J.-H."/>
            <person name="Song I."/>
            <person name="Kim S."/>
            <person name="Choi T."/>
            <person name="Kim D."/>
            <person name="Ryu S."/>
            <person name="Kim W."/>
        </authorList>
    </citation>
    <scope>NUCLEOTIDE SEQUENCE [LARGE SCALE GENOMIC DNA]</scope>
    <source>
        <tissue evidence="1">Muscle</tissue>
    </source>
</reference>
<keyword evidence="2" id="KW-1185">Reference proteome</keyword>
<name>A0A5B7K2V8_PORTR</name>
<organism evidence="1 2">
    <name type="scientific">Portunus trituberculatus</name>
    <name type="common">Swimming crab</name>
    <name type="synonym">Neptunus trituberculatus</name>
    <dbReference type="NCBI Taxonomy" id="210409"/>
    <lineage>
        <taxon>Eukaryota</taxon>
        <taxon>Metazoa</taxon>
        <taxon>Ecdysozoa</taxon>
        <taxon>Arthropoda</taxon>
        <taxon>Crustacea</taxon>
        <taxon>Multicrustacea</taxon>
        <taxon>Malacostraca</taxon>
        <taxon>Eumalacostraca</taxon>
        <taxon>Eucarida</taxon>
        <taxon>Decapoda</taxon>
        <taxon>Pleocyemata</taxon>
        <taxon>Brachyura</taxon>
        <taxon>Eubrachyura</taxon>
        <taxon>Portunoidea</taxon>
        <taxon>Portunidae</taxon>
        <taxon>Portuninae</taxon>
        <taxon>Portunus</taxon>
    </lineage>
</organism>
<sequence length="72" mass="8095">MKGKRTNCSWYREIAVGRNWVDLTPPQQEVQVPRIPLPVLKECLSDSVMNGEWVLNPGVTCPLVCDRAASNK</sequence>
<dbReference type="Proteomes" id="UP000324222">
    <property type="component" value="Unassembled WGS sequence"/>
</dbReference>
<accession>A0A5B7K2V8</accession>
<protein>
    <submittedName>
        <fullName evidence="1">Uncharacterized protein</fullName>
    </submittedName>
</protein>
<comment type="caution">
    <text evidence="1">The sequence shown here is derived from an EMBL/GenBank/DDBJ whole genome shotgun (WGS) entry which is preliminary data.</text>
</comment>
<evidence type="ECO:0000313" key="1">
    <source>
        <dbReference type="EMBL" id="MPD04672.1"/>
    </source>
</evidence>
<evidence type="ECO:0000313" key="2">
    <source>
        <dbReference type="Proteomes" id="UP000324222"/>
    </source>
</evidence>
<proteinExistence type="predicted"/>